<feature type="region of interest" description="Disordered" evidence="1">
    <location>
        <begin position="19"/>
        <end position="51"/>
    </location>
</feature>
<keyword evidence="3" id="KW-0732">Signal</keyword>
<evidence type="ECO:0000256" key="3">
    <source>
        <dbReference type="SAM" id="SignalP"/>
    </source>
</evidence>
<feature type="signal peptide" evidence="3">
    <location>
        <begin position="1"/>
        <end position="17"/>
    </location>
</feature>
<keyword evidence="2" id="KW-1133">Transmembrane helix</keyword>
<evidence type="ECO:0000313" key="4">
    <source>
        <dbReference type="EMBL" id="SER30983.1"/>
    </source>
</evidence>
<protein>
    <recommendedName>
        <fullName evidence="6">DUF916 domain-containing protein</fullName>
    </recommendedName>
</protein>
<dbReference type="InterPro" id="IPR013783">
    <property type="entry name" value="Ig-like_fold"/>
</dbReference>
<feature type="compositionally biased region" description="Low complexity" evidence="1">
    <location>
        <begin position="19"/>
        <end position="45"/>
    </location>
</feature>
<keyword evidence="2" id="KW-0472">Membrane</keyword>
<dbReference type="Gene3D" id="2.60.40.10">
    <property type="entry name" value="Immunoglobulins"/>
    <property type="match status" value="1"/>
</dbReference>
<feature type="region of interest" description="Disordered" evidence="1">
    <location>
        <begin position="312"/>
        <end position="333"/>
    </location>
</feature>
<feature type="transmembrane region" description="Helical" evidence="2">
    <location>
        <begin position="285"/>
        <end position="305"/>
    </location>
</feature>
<dbReference type="Proteomes" id="UP000198504">
    <property type="component" value="Unassembled WGS sequence"/>
</dbReference>
<dbReference type="EMBL" id="FOFA01000012">
    <property type="protein sequence ID" value="SER30983.1"/>
    <property type="molecule type" value="Genomic_DNA"/>
</dbReference>
<dbReference type="STRING" id="1036181.SAMN05421756_112100"/>
<keyword evidence="2" id="KW-0812">Transmembrane</keyword>
<name>A0A1H9N6D4_9ACTN</name>
<reference evidence="5" key="1">
    <citation type="submission" date="2016-10" db="EMBL/GenBank/DDBJ databases">
        <authorList>
            <person name="Varghese N."/>
            <person name="Submissions S."/>
        </authorList>
    </citation>
    <scope>NUCLEOTIDE SEQUENCE [LARGE SCALE GENOMIC DNA]</scope>
    <source>
        <strain evidence="5">CGMCC 4.6856</strain>
    </source>
</reference>
<feature type="chain" id="PRO_5039361061" description="DUF916 domain-containing protein" evidence="3">
    <location>
        <begin position="18"/>
        <end position="333"/>
    </location>
</feature>
<dbReference type="GO" id="GO:0005975">
    <property type="term" value="P:carbohydrate metabolic process"/>
    <property type="evidence" value="ECO:0007669"/>
    <property type="project" value="UniProtKB-ARBA"/>
</dbReference>
<evidence type="ECO:0008006" key="6">
    <source>
        <dbReference type="Google" id="ProtNLM"/>
    </source>
</evidence>
<gene>
    <name evidence="4" type="ORF">SAMN05421756_112100</name>
</gene>
<evidence type="ECO:0000256" key="2">
    <source>
        <dbReference type="SAM" id="Phobius"/>
    </source>
</evidence>
<keyword evidence="5" id="KW-1185">Reference proteome</keyword>
<evidence type="ECO:0000313" key="5">
    <source>
        <dbReference type="Proteomes" id="UP000198504"/>
    </source>
</evidence>
<accession>A0A1H9N6D4</accession>
<organism evidence="4 5">
    <name type="scientific">Microlunatus flavus</name>
    <dbReference type="NCBI Taxonomy" id="1036181"/>
    <lineage>
        <taxon>Bacteria</taxon>
        <taxon>Bacillati</taxon>
        <taxon>Actinomycetota</taxon>
        <taxon>Actinomycetes</taxon>
        <taxon>Propionibacteriales</taxon>
        <taxon>Propionibacteriaceae</taxon>
        <taxon>Microlunatus</taxon>
    </lineage>
</organism>
<sequence length="333" mass="34418">MGLCVLAWAGTAQPVLATAAPTPDPSSSAGAATAAPALPTPSMSTRHATSDAPFSVTVSPARLNVSQDDLGTTHPFTVVNRGEQKVSLTVQERDFVAQPDGGLRYQPDAPYGAADWVHVSPEHLELAPGESRQVAVTFEVPDEPEPGDHQVALVFLAPAGRGDGNIQVNRGIGAPVYVTVPGPVDDSVRLNGLSGPGWSFRGNPTLTASLTSTGTVHRDFRGPAALGVIGTDRPGRFPDFTVSRGADRTVSTTWHAPLLCVCHPTVTVTNADGVIQTATARVVVLPWWVLAGLLAVVLVVGGVVLRRRSRSTRAGVTAGTAPDDLGPLAAGHG</sequence>
<proteinExistence type="predicted"/>
<evidence type="ECO:0000256" key="1">
    <source>
        <dbReference type="SAM" id="MobiDB-lite"/>
    </source>
</evidence>
<dbReference type="AlphaFoldDB" id="A0A1H9N6D4"/>